<dbReference type="InterPro" id="IPR049492">
    <property type="entry name" value="BD-FAE-like_dom"/>
</dbReference>
<dbReference type="InterPro" id="IPR029058">
    <property type="entry name" value="AB_hydrolase_fold"/>
</dbReference>
<feature type="domain" description="BD-FAE-like" evidence="2">
    <location>
        <begin position="98"/>
        <end position="282"/>
    </location>
</feature>
<dbReference type="SUPFAM" id="SSF53474">
    <property type="entry name" value="alpha/beta-Hydrolases"/>
    <property type="match status" value="1"/>
</dbReference>
<dbReference type="EMBL" id="RBWS01000014">
    <property type="protein sequence ID" value="RKO70118.1"/>
    <property type="molecule type" value="Genomic_DNA"/>
</dbReference>
<reference evidence="3 4" key="1">
    <citation type="submission" date="2018-10" db="EMBL/GenBank/DDBJ databases">
        <title>Sphingobacterium sp. M05W1-28.</title>
        <authorList>
            <person name="Cai H."/>
        </authorList>
    </citation>
    <scope>NUCLEOTIDE SEQUENCE [LARGE SCALE GENOMIC DNA]</scope>
    <source>
        <strain evidence="3 4">M05W1-28</strain>
    </source>
</reference>
<evidence type="ECO:0000313" key="4">
    <source>
        <dbReference type="Proteomes" id="UP000282423"/>
    </source>
</evidence>
<evidence type="ECO:0000259" key="2">
    <source>
        <dbReference type="Pfam" id="PF20434"/>
    </source>
</evidence>
<dbReference type="Pfam" id="PF20434">
    <property type="entry name" value="BD-FAE"/>
    <property type="match status" value="1"/>
</dbReference>
<sequence length="345" mass="39523">MKIQIKKCSMKWENKYLSQPLFWSSLLLFMLCNPVRGQRLNIPKDTTYNTMHVWRQIKKSYPHARPATDSLGRDLKITRNLVYTHLAQTDFGPRDLHLDVIRPDDRRNRAAVIWIHGGGWRSGQKEMDVPIAQLLARKGYVCIPVEYQLSLEAKYPNALLNIKSAILWLKNHADQFDIDSSRIVVAGSSAGGHLASLVGLTGGVTKFEPLVDSKHSTRVQAIINLDGVVDFMAPLSLKLERKPDSPDAFWLGGTFAEKPLIWKEASPIFWAREEQKIPMLFINSGLPRFHAGQDELIGMLKRWGTAYQVYTLDVQVHPFWLFHPWVEKCVDVIDEFLIRNLIKKN</sequence>
<dbReference type="PANTHER" id="PTHR48081:SF13">
    <property type="entry name" value="ALPHA_BETA HYDROLASE"/>
    <property type="match status" value="1"/>
</dbReference>
<gene>
    <name evidence="3" type="ORF">D7322_18220</name>
</gene>
<proteinExistence type="predicted"/>
<dbReference type="OrthoDB" id="9777975at2"/>
<dbReference type="Gene3D" id="3.40.50.1820">
    <property type="entry name" value="alpha/beta hydrolase"/>
    <property type="match status" value="1"/>
</dbReference>
<keyword evidence="1 3" id="KW-0378">Hydrolase</keyword>
<dbReference type="AlphaFoldDB" id="A0A420VUQ4"/>
<dbReference type="InterPro" id="IPR050300">
    <property type="entry name" value="GDXG_lipolytic_enzyme"/>
</dbReference>
<accession>A0A420VUQ4</accession>
<dbReference type="GO" id="GO:0016787">
    <property type="term" value="F:hydrolase activity"/>
    <property type="evidence" value="ECO:0007669"/>
    <property type="project" value="UniProtKB-KW"/>
</dbReference>
<organism evidence="3 4">
    <name type="scientific">Sphingobacterium puteale</name>
    <dbReference type="NCBI Taxonomy" id="2420510"/>
    <lineage>
        <taxon>Bacteria</taxon>
        <taxon>Pseudomonadati</taxon>
        <taxon>Bacteroidota</taxon>
        <taxon>Sphingobacteriia</taxon>
        <taxon>Sphingobacteriales</taxon>
        <taxon>Sphingobacteriaceae</taxon>
        <taxon>Sphingobacterium</taxon>
    </lineage>
</organism>
<dbReference type="Proteomes" id="UP000282423">
    <property type="component" value="Unassembled WGS sequence"/>
</dbReference>
<keyword evidence="4" id="KW-1185">Reference proteome</keyword>
<dbReference type="RefSeq" id="WP_121125674.1">
    <property type="nucleotide sequence ID" value="NZ_RBWS01000014.1"/>
</dbReference>
<evidence type="ECO:0000256" key="1">
    <source>
        <dbReference type="ARBA" id="ARBA00022801"/>
    </source>
</evidence>
<protein>
    <submittedName>
        <fullName evidence="3">Alpha/beta hydrolase</fullName>
    </submittedName>
</protein>
<evidence type="ECO:0000313" key="3">
    <source>
        <dbReference type="EMBL" id="RKO70118.1"/>
    </source>
</evidence>
<dbReference type="PANTHER" id="PTHR48081">
    <property type="entry name" value="AB HYDROLASE SUPERFAMILY PROTEIN C4A8.06C"/>
    <property type="match status" value="1"/>
</dbReference>
<name>A0A420VUQ4_9SPHI</name>
<comment type="caution">
    <text evidence="3">The sequence shown here is derived from an EMBL/GenBank/DDBJ whole genome shotgun (WGS) entry which is preliminary data.</text>
</comment>